<protein>
    <submittedName>
        <fullName evidence="1">DUF2071 domain-containing protein</fullName>
    </submittedName>
</protein>
<gene>
    <name evidence="1" type="ORF">G0Q06_03775</name>
</gene>
<evidence type="ECO:0000313" key="1">
    <source>
        <dbReference type="EMBL" id="NDV61560.1"/>
    </source>
</evidence>
<dbReference type="EMBL" id="JAAGNX010000001">
    <property type="protein sequence ID" value="NDV61560.1"/>
    <property type="molecule type" value="Genomic_DNA"/>
</dbReference>
<dbReference type="Pfam" id="PF09844">
    <property type="entry name" value="DUF2071"/>
    <property type="match status" value="1"/>
</dbReference>
<dbReference type="InterPro" id="IPR023375">
    <property type="entry name" value="ADC_dom_sf"/>
</dbReference>
<organism evidence="1 2">
    <name type="scientific">Oceanipulchritudo coccoides</name>
    <dbReference type="NCBI Taxonomy" id="2706888"/>
    <lineage>
        <taxon>Bacteria</taxon>
        <taxon>Pseudomonadati</taxon>
        <taxon>Verrucomicrobiota</taxon>
        <taxon>Opitutia</taxon>
        <taxon>Puniceicoccales</taxon>
        <taxon>Oceanipulchritudinaceae</taxon>
        <taxon>Oceanipulchritudo</taxon>
    </lineage>
</organism>
<dbReference type="PANTHER" id="PTHR39186">
    <property type="entry name" value="DUF2071 FAMILY PROTEIN"/>
    <property type="match status" value="1"/>
</dbReference>
<keyword evidence="2" id="KW-1185">Reference proteome</keyword>
<evidence type="ECO:0000313" key="2">
    <source>
        <dbReference type="Proteomes" id="UP000478417"/>
    </source>
</evidence>
<dbReference type="Gene3D" id="2.40.400.10">
    <property type="entry name" value="Acetoacetate decarboxylase-like"/>
    <property type="match status" value="1"/>
</dbReference>
<reference evidence="1 2" key="1">
    <citation type="submission" date="2020-02" db="EMBL/GenBank/DDBJ databases">
        <title>Albibacoteraceae fam. nov., the first described family within the subdivision 4 Verrucomicrobia.</title>
        <authorList>
            <person name="Xi F."/>
        </authorList>
    </citation>
    <scope>NUCLEOTIDE SEQUENCE [LARGE SCALE GENOMIC DNA]</scope>
    <source>
        <strain evidence="1 2">CK1056</strain>
    </source>
</reference>
<proteinExistence type="predicted"/>
<dbReference type="AlphaFoldDB" id="A0A6B2M1F0"/>
<sequence length="260" mass="29164">MSSDSSHASVPKAPDLAGRVALTRRPENRSPVMFQQWANLLFLHWAVSPETIQATLPPGLYVDTYDNKAWLGVVPFFMKGLRPRFCPAVPGLSNFLELNLRTYVHDRHGRPGVWFYSLDANQAIAVKIAQTVFSLPYVYAEMSAQTRPGKPIELHSTRRGQPQQSFAYAAGDSIGHADPGSLEHFLVERYLLFSYRKKSQSLFMGRVHHAPYPLFKAEVSAFSRDLFRLNGFADPGRPFDHALMAPSVNVTVYGLEQVPC</sequence>
<dbReference type="InterPro" id="IPR018644">
    <property type="entry name" value="DUF2071"/>
</dbReference>
<dbReference type="PANTHER" id="PTHR39186:SF1">
    <property type="entry name" value="DUF2071 DOMAIN-CONTAINING PROTEIN"/>
    <property type="match status" value="1"/>
</dbReference>
<name>A0A6B2M1F0_9BACT</name>
<dbReference type="RefSeq" id="WP_163962609.1">
    <property type="nucleotide sequence ID" value="NZ_JAAGNX010000001.1"/>
</dbReference>
<accession>A0A6B2M1F0</accession>
<dbReference type="SUPFAM" id="SSF160104">
    <property type="entry name" value="Acetoacetate decarboxylase-like"/>
    <property type="match status" value="1"/>
</dbReference>
<dbReference type="Proteomes" id="UP000478417">
    <property type="component" value="Unassembled WGS sequence"/>
</dbReference>
<comment type="caution">
    <text evidence="1">The sequence shown here is derived from an EMBL/GenBank/DDBJ whole genome shotgun (WGS) entry which is preliminary data.</text>
</comment>